<proteinExistence type="predicted"/>
<dbReference type="AlphaFoldDB" id="A0A420XPV2"/>
<reference evidence="2 3" key="1">
    <citation type="submission" date="2018-10" db="EMBL/GenBank/DDBJ databases">
        <title>Genomic Encyclopedia of Archaeal and Bacterial Type Strains, Phase II (KMG-II): from individual species to whole genera.</title>
        <authorList>
            <person name="Goeker M."/>
        </authorList>
    </citation>
    <scope>NUCLEOTIDE SEQUENCE [LARGE SCALE GENOMIC DNA]</scope>
    <source>
        <strain evidence="2 3">RP-AC37</strain>
    </source>
</reference>
<keyword evidence="1" id="KW-0732">Signal</keyword>
<keyword evidence="3" id="KW-1185">Reference proteome</keyword>
<evidence type="ECO:0000313" key="2">
    <source>
        <dbReference type="EMBL" id="RKS75289.1"/>
    </source>
</evidence>
<dbReference type="InParanoid" id="A0A420XPV2"/>
<feature type="signal peptide" evidence="1">
    <location>
        <begin position="1"/>
        <end position="25"/>
    </location>
</feature>
<feature type="chain" id="PRO_5019531554" description="PknH-like protein" evidence="1">
    <location>
        <begin position="26"/>
        <end position="189"/>
    </location>
</feature>
<gene>
    <name evidence="2" type="ORF">CLV35_1748</name>
</gene>
<evidence type="ECO:0008006" key="4">
    <source>
        <dbReference type="Google" id="ProtNLM"/>
    </source>
</evidence>
<dbReference type="Proteomes" id="UP000281955">
    <property type="component" value="Unassembled WGS sequence"/>
</dbReference>
<name>A0A420XPV2_9ACTN</name>
<dbReference type="OrthoDB" id="9891204at2"/>
<dbReference type="EMBL" id="RBWV01000011">
    <property type="protein sequence ID" value="RKS75289.1"/>
    <property type="molecule type" value="Genomic_DNA"/>
</dbReference>
<sequence>MHRRVLLAPLAALLLAALPAAPAAAASPVSADLLPANVVPTFGGGNHWVAAGTARTQLRGPCVPLLPRGVTATSVFRLPGAPAPVTRALQTVVQLPTMQATARAQADVARRVAACHSRVFPMRSTAGTMLWSTVTPIPGNADEAVFGYIGIARKGNRMTVVYFSHGGQDSDFPDGVFQRWLARAQAALG</sequence>
<accession>A0A420XPV2</accession>
<dbReference type="RefSeq" id="WP_121193090.1">
    <property type="nucleotide sequence ID" value="NZ_RBWV01000011.1"/>
</dbReference>
<evidence type="ECO:0000256" key="1">
    <source>
        <dbReference type="SAM" id="SignalP"/>
    </source>
</evidence>
<comment type="caution">
    <text evidence="2">The sequence shown here is derived from an EMBL/GenBank/DDBJ whole genome shotgun (WGS) entry which is preliminary data.</text>
</comment>
<organism evidence="2 3">
    <name type="scientific">Motilibacter peucedani</name>
    <dbReference type="NCBI Taxonomy" id="598650"/>
    <lineage>
        <taxon>Bacteria</taxon>
        <taxon>Bacillati</taxon>
        <taxon>Actinomycetota</taxon>
        <taxon>Actinomycetes</taxon>
        <taxon>Motilibacterales</taxon>
        <taxon>Motilibacteraceae</taxon>
        <taxon>Motilibacter</taxon>
    </lineage>
</organism>
<evidence type="ECO:0000313" key="3">
    <source>
        <dbReference type="Proteomes" id="UP000281955"/>
    </source>
</evidence>
<protein>
    <recommendedName>
        <fullName evidence="4">PknH-like protein</fullName>
    </recommendedName>
</protein>